<comment type="caution">
    <text evidence="8">The sequence shown here is derived from an EMBL/GenBank/DDBJ whole genome shotgun (WGS) entry which is preliminary data.</text>
</comment>
<evidence type="ECO:0000313" key="8">
    <source>
        <dbReference type="EMBL" id="KAK3736808.1"/>
    </source>
</evidence>
<organism evidence="8 9">
    <name type="scientific">Elysia crispata</name>
    <name type="common">lettuce slug</name>
    <dbReference type="NCBI Taxonomy" id="231223"/>
    <lineage>
        <taxon>Eukaryota</taxon>
        <taxon>Metazoa</taxon>
        <taxon>Spiralia</taxon>
        <taxon>Lophotrochozoa</taxon>
        <taxon>Mollusca</taxon>
        <taxon>Gastropoda</taxon>
        <taxon>Heterobranchia</taxon>
        <taxon>Euthyneura</taxon>
        <taxon>Panpulmonata</taxon>
        <taxon>Sacoglossa</taxon>
        <taxon>Placobranchoidea</taxon>
        <taxon>Plakobranchidae</taxon>
        <taxon>Elysia</taxon>
    </lineage>
</organism>
<keyword evidence="2" id="KW-0645">Protease</keyword>
<dbReference type="Gene3D" id="2.60.120.380">
    <property type="match status" value="1"/>
</dbReference>
<feature type="compositionally biased region" description="Polar residues" evidence="6">
    <location>
        <begin position="515"/>
        <end position="531"/>
    </location>
</feature>
<reference evidence="8" key="1">
    <citation type="journal article" date="2023" name="G3 (Bethesda)">
        <title>A reference genome for the long-term kleptoplast-retaining sea slug Elysia crispata morphotype clarki.</title>
        <authorList>
            <person name="Eastman K.E."/>
            <person name="Pendleton A.L."/>
            <person name="Shaikh M.A."/>
            <person name="Suttiyut T."/>
            <person name="Ogas R."/>
            <person name="Tomko P."/>
            <person name="Gavelis G."/>
            <person name="Widhalm J.R."/>
            <person name="Wisecaver J.H."/>
        </authorList>
    </citation>
    <scope>NUCLEOTIDE SEQUENCE</scope>
    <source>
        <strain evidence="8">ECLA1</strain>
    </source>
</reference>
<evidence type="ECO:0000256" key="5">
    <source>
        <dbReference type="PROSITE-ProRule" id="PRU00239"/>
    </source>
</evidence>
<evidence type="ECO:0000256" key="4">
    <source>
        <dbReference type="ARBA" id="ARBA00022807"/>
    </source>
</evidence>
<feature type="compositionally biased region" description="Low complexity" evidence="6">
    <location>
        <begin position="605"/>
        <end position="618"/>
    </location>
</feature>
<dbReference type="Pfam" id="PF00648">
    <property type="entry name" value="Peptidase_C2"/>
    <property type="match status" value="1"/>
</dbReference>
<dbReference type="PANTHER" id="PTHR10183:SF379">
    <property type="entry name" value="CALPAIN-5"/>
    <property type="match status" value="1"/>
</dbReference>
<dbReference type="PANTHER" id="PTHR10183">
    <property type="entry name" value="CALPAIN"/>
    <property type="match status" value="1"/>
</dbReference>
<keyword evidence="4" id="KW-0788">Thiol protease</keyword>
<dbReference type="InterPro" id="IPR022684">
    <property type="entry name" value="Calpain_cysteine_protease"/>
</dbReference>
<feature type="compositionally biased region" description="Low complexity" evidence="6">
    <location>
        <begin position="709"/>
        <end position="727"/>
    </location>
</feature>
<dbReference type="Proteomes" id="UP001283361">
    <property type="component" value="Unassembled WGS sequence"/>
</dbReference>
<accession>A0AAE1CUB9</accession>
<feature type="compositionally biased region" description="Basic and acidic residues" evidence="6">
    <location>
        <begin position="818"/>
        <end position="827"/>
    </location>
</feature>
<gene>
    <name evidence="8" type="ORF">RRG08_000559</name>
</gene>
<feature type="region of interest" description="Disordered" evidence="6">
    <location>
        <begin position="499"/>
        <end position="662"/>
    </location>
</feature>
<dbReference type="PROSITE" id="PS50203">
    <property type="entry name" value="CALPAIN_CAT"/>
    <property type="match status" value="1"/>
</dbReference>
<feature type="region of interest" description="Disordered" evidence="6">
    <location>
        <begin position="683"/>
        <end position="737"/>
    </location>
</feature>
<dbReference type="SUPFAM" id="SSF54001">
    <property type="entry name" value="Cysteine proteinases"/>
    <property type="match status" value="1"/>
</dbReference>
<proteinExistence type="inferred from homology"/>
<dbReference type="PRINTS" id="PR00704">
    <property type="entry name" value="CALPAIN"/>
</dbReference>
<keyword evidence="9" id="KW-1185">Reference proteome</keyword>
<feature type="compositionally biased region" description="Low complexity" evidence="6">
    <location>
        <begin position="566"/>
        <end position="576"/>
    </location>
</feature>
<dbReference type="SMART" id="SM00230">
    <property type="entry name" value="CysPc"/>
    <property type="match status" value="1"/>
</dbReference>
<dbReference type="GO" id="GO:0006508">
    <property type="term" value="P:proteolysis"/>
    <property type="evidence" value="ECO:0007669"/>
    <property type="project" value="InterPro"/>
</dbReference>
<dbReference type="AlphaFoldDB" id="A0AAE1CUB9"/>
<protein>
    <recommendedName>
        <fullName evidence="7">Calpain catalytic domain-containing protein</fullName>
    </recommendedName>
</protein>
<evidence type="ECO:0000259" key="7">
    <source>
        <dbReference type="PROSITE" id="PS50203"/>
    </source>
</evidence>
<feature type="compositionally biased region" description="Polar residues" evidence="6">
    <location>
        <begin position="683"/>
        <end position="704"/>
    </location>
</feature>
<feature type="compositionally biased region" description="Low complexity" evidence="6">
    <location>
        <begin position="794"/>
        <end position="804"/>
    </location>
</feature>
<dbReference type="InterPro" id="IPR022682">
    <property type="entry name" value="Calpain_domain_III"/>
</dbReference>
<dbReference type="Gene3D" id="3.90.70.10">
    <property type="entry name" value="Cysteine proteinases"/>
    <property type="match status" value="1"/>
</dbReference>
<sequence>MISGAPTFTGFEHDMNDVMTALSIWPEACCFPAMTRDGMSQLMKVKATHHKQARQCRSLPIMERTKRETPYQDYQRIKCMVLAKADLKGSLTTADLFVDACFPPDRSSLTYVYSGDDKYEQTVFKRPKEIHETPSLIGVGGICDEPFPWQHWKQRAWFHAALVVVSLSVRALERLLPGFRKNEQNFENDYLGCFHFHIWRFGEWVDIVVDDYLPMLNDLPLFCRPLGSAGELWGPLVEKAYAKCKRTFQGIEHGFTLDALTDLTGSICEFFTPDLDPPSNLFHILYKSSQCRSFMACWRNNKRLTPAAFNWADDQEGPDKDRYLHIITAVSKFSICGGRMEQMIRLKCPYSKEPKWQGRFSDGDSASWAHVNSDFMTRLQPQIKKDADEYWITFGDFRCNFGGLFIVSSPEPFRLDGFNVSRTFRTHSDVGLSMADAQRLEFHRGRGRRSTAPYAGYHPDLARRHRYNSDSVCPSNRFFSFVNTGSAPSSPQKLWGFAARRSTSGGNNGSREKSSYVQDAKGTSYSVSNASEPGFPHASCSSAGTSKGKSTMTKLFRSKQTGSEVSTSSTDSSSKQTQDDSIDQHPEPQQDKPQQQYKMHSDITKSPSSQASLSPSSSAHHKTSSTSCLPSPRRRKSIGEKLKDVHQQHPHTCSEDTSTSSHLLKRTTKANFMKKHSLDTTLTGLQLYSPTGPNSSHRTRSGTNPQPHPSSSSSFTTSTSSSQHTTSPPSPSSPLQLLATCKSNESVGAAAKISGSVAIARPSWATPAFTQTVVESEPSSPVVGGESQSHSAEPGSQSPTLSLSPPSPVNHSTSDISVHVKTEEDSRSQSVTIVPKVCTGNSCTSLSSLTQSSFLATSADYFRSSGHWKSILEHRDYWSRDVPSSDRTRLDLHSRTQRVHFLVTRKDLRDPLVPPTLQERRHVLVSLLQDYRHGPSTANSLTIPIGFCLYKTKHFDRDEKRHISKLQLIGQVEGETDRREVTARFDLDPGGYFLVPYYQAEHHSGEFLLRVLTESDEQHAKSGCKIS</sequence>
<comment type="similarity">
    <text evidence="1">Belongs to the peptidase C2 family.</text>
</comment>
<evidence type="ECO:0000256" key="3">
    <source>
        <dbReference type="ARBA" id="ARBA00022801"/>
    </source>
</evidence>
<dbReference type="EMBL" id="JAWDGP010006684">
    <property type="protein sequence ID" value="KAK3736808.1"/>
    <property type="molecule type" value="Genomic_DNA"/>
</dbReference>
<keyword evidence="3" id="KW-0378">Hydrolase</keyword>
<dbReference type="Pfam" id="PF01067">
    <property type="entry name" value="Calpain_III"/>
    <property type="match status" value="1"/>
</dbReference>
<feature type="region of interest" description="Disordered" evidence="6">
    <location>
        <begin position="773"/>
        <end position="830"/>
    </location>
</feature>
<evidence type="ECO:0000256" key="2">
    <source>
        <dbReference type="ARBA" id="ARBA00022670"/>
    </source>
</evidence>
<dbReference type="InterPro" id="IPR001300">
    <property type="entry name" value="Peptidase_C2_calpain_cat"/>
</dbReference>
<dbReference type="InterPro" id="IPR038765">
    <property type="entry name" value="Papain-like_cys_pep_sf"/>
</dbReference>
<feature type="domain" description="Calpain catalytic" evidence="7">
    <location>
        <begin position="96"/>
        <end position="410"/>
    </location>
</feature>
<feature type="compositionally biased region" description="Low complexity" evidence="6">
    <location>
        <begin position="773"/>
        <end position="787"/>
    </location>
</feature>
<feature type="compositionally biased region" description="Basic and acidic residues" evidence="6">
    <location>
        <begin position="637"/>
        <end position="647"/>
    </location>
</feature>
<name>A0AAE1CUB9_9GAST</name>
<dbReference type="InterPro" id="IPR036213">
    <property type="entry name" value="Calpain_III_sf"/>
</dbReference>
<feature type="compositionally biased region" description="Polar residues" evidence="6">
    <location>
        <begin position="539"/>
        <end position="565"/>
    </location>
</feature>
<dbReference type="SUPFAM" id="SSF49758">
    <property type="entry name" value="Calpain large subunit, middle domain (domain III)"/>
    <property type="match status" value="1"/>
</dbReference>
<dbReference type="GO" id="GO:0004198">
    <property type="term" value="F:calcium-dependent cysteine-type endopeptidase activity"/>
    <property type="evidence" value="ECO:0007669"/>
    <property type="project" value="InterPro"/>
</dbReference>
<dbReference type="GO" id="GO:0005737">
    <property type="term" value="C:cytoplasm"/>
    <property type="evidence" value="ECO:0007669"/>
    <property type="project" value="TreeGrafter"/>
</dbReference>
<evidence type="ECO:0000313" key="9">
    <source>
        <dbReference type="Proteomes" id="UP001283361"/>
    </source>
</evidence>
<evidence type="ECO:0000256" key="1">
    <source>
        <dbReference type="ARBA" id="ARBA00007623"/>
    </source>
</evidence>
<comment type="caution">
    <text evidence="5">Lacks conserved residue(s) required for the propagation of feature annotation.</text>
</comment>
<evidence type="ECO:0000256" key="6">
    <source>
        <dbReference type="SAM" id="MobiDB-lite"/>
    </source>
</evidence>